<organism evidence="1 2">
    <name type="scientific">Bradyrhizobium frederickii</name>
    <dbReference type="NCBI Taxonomy" id="2560054"/>
    <lineage>
        <taxon>Bacteria</taxon>
        <taxon>Pseudomonadati</taxon>
        <taxon>Pseudomonadota</taxon>
        <taxon>Alphaproteobacteria</taxon>
        <taxon>Hyphomicrobiales</taxon>
        <taxon>Nitrobacteraceae</taxon>
        <taxon>Bradyrhizobium</taxon>
    </lineage>
</organism>
<proteinExistence type="predicted"/>
<dbReference type="RefSeq" id="WP_135167059.1">
    <property type="nucleotide sequence ID" value="NZ_SPQS01000025.1"/>
</dbReference>
<evidence type="ECO:0000313" key="2">
    <source>
        <dbReference type="Proteomes" id="UP000297700"/>
    </source>
</evidence>
<protein>
    <submittedName>
        <fullName evidence="1">Three-Cys-motif partner protein TcmP</fullName>
    </submittedName>
</protein>
<evidence type="ECO:0000313" key="1">
    <source>
        <dbReference type="EMBL" id="TFV69703.1"/>
    </source>
</evidence>
<dbReference type="EMBL" id="SPQS01000025">
    <property type="protein sequence ID" value="TFV69703.1"/>
    <property type="molecule type" value="Genomic_DNA"/>
</dbReference>
<dbReference type="InterPro" id="IPR031009">
    <property type="entry name" value="Tcm_partner"/>
</dbReference>
<gene>
    <name evidence="1" type="primary">tcmP</name>
    <name evidence="1" type="ORF">E4K64_32625</name>
</gene>
<reference evidence="1 2" key="1">
    <citation type="submission" date="2019-03" db="EMBL/GenBank/DDBJ databases">
        <title>Bradyrhizobium strains diversity.</title>
        <authorList>
            <person name="Urquiaga M.C.O."/>
            <person name="Hungria M."/>
            <person name="Delamuta J.R.M."/>
            <person name="Klepa M.S."/>
        </authorList>
    </citation>
    <scope>NUCLEOTIDE SEQUENCE [LARGE SCALE GENOMIC DNA]</scope>
    <source>
        <strain evidence="1 2">CNPSo 3426</strain>
    </source>
</reference>
<accession>A0A4Y9NSM9</accession>
<dbReference type="AlphaFoldDB" id="A0A4Y9NSM9"/>
<sequence length="276" mass="30619">MAKVEIDPVDGLMVDVVGPWASEKHQRLSEYIKLARGARANFVPPKGTGGASYIELFSASGRSRIEGTSTYIDGSPLVAYKAARASGVRFSDLHFNDIEPTKAHALDARIRALGGAAVVHNKPALEAIDDIVFALNPSGLHFAFLDPYNLEYLSFELIEKLARFKHMDMLVHVSVQDLQRNLDRYSVQGGALDKFAPGWRNRVNPNQANNAFRAALMEYWLEEIRKLGTMPAHGAELVVGSKGQRLYWLMFVAAHDLAQKLWNAVRNPGGQREMGF</sequence>
<comment type="caution">
    <text evidence="1">The sequence shown here is derived from an EMBL/GenBank/DDBJ whole genome shotgun (WGS) entry which is preliminary data.</text>
</comment>
<dbReference type="Proteomes" id="UP000297700">
    <property type="component" value="Unassembled WGS sequence"/>
</dbReference>
<name>A0A4Y9NSM9_9BRAD</name>
<dbReference type="NCBIfam" id="TIGR04474">
    <property type="entry name" value="tcm_partner"/>
    <property type="match status" value="1"/>
</dbReference>